<keyword evidence="2" id="KW-1133">Transmembrane helix</keyword>
<protein>
    <submittedName>
        <fullName evidence="3">Uncharacterized protein</fullName>
    </submittedName>
</protein>
<gene>
    <name evidence="3" type="ORF">JJQ60_19060</name>
</gene>
<evidence type="ECO:0000313" key="4">
    <source>
        <dbReference type="Proteomes" id="UP000651057"/>
    </source>
</evidence>
<accession>A0A937D7L0</accession>
<reference evidence="3" key="1">
    <citation type="submission" date="2021-01" db="EMBL/GenBank/DDBJ databases">
        <authorList>
            <person name="Zhong Y.L."/>
        </authorList>
    </citation>
    <scope>NUCLEOTIDE SEQUENCE</scope>
    <source>
        <strain evidence="3">KCTC 23302</strain>
    </source>
</reference>
<feature type="transmembrane region" description="Helical" evidence="2">
    <location>
        <begin position="259"/>
        <end position="280"/>
    </location>
</feature>
<keyword evidence="4" id="KW-1185">Reference proteome</keyword>
<sequence>MKRHYITILLLIGICAEGKTTEPENAKSRLAIERQYNKLTQKHDKIEEEEKIFKGFLQIAQARSEKIKGVTFNKNQIKERLKTLKTNLIKIKSELETGKIKYASLEHLTTPYEDIINFIRKDIRRALYYNEYSYNGNSKSQFSEYIETLPLDKKFDTKPTVDFLPILNKYWGFRYRNKIIEMQGEEIIKLTSEIEALDISKIEALFDEYKTFQLEIVDFISEEVNEKIQSLKDDKKKIEKQIAEVDKSLGGQQEINNKLVYAVYLMIVALVVLFMGLYFFQIEIAGKIIEKRSLVEVISMAFMLITIIILGTGDRIGNETLGTLLGTIAGYIFGRGGILKPNVN</sequence>
<dbReference type="EMBL" id="JAERQJ010000010">
    <property type="protein sequence ID" value="MBL0685644.1"/>
    <property type="molecule type" value="Genomic_DNA"/>
</dbReference>
<evidence type="ECO:0000256" key="2">
    <source>
        <dbReference type="SAM" id="Phobius"/>
    </source>
</evidence>
<keyword evidence="2" id="KW-0472">Membrane</keyword>
<keyword evidence="2" id="KW-0812">Transmembrane</keyword>
<dbReference type="RefSeq" id="WP_201923942.1">
    <property type="nucleotide sequence ID" value="NZ_BAABAX010000030.1"/>
</dbReference>
<keyword evidence="1" id="KW-0175">Coiled coil</keyword>
<proteinExistence type="predicted"/>
<dbReference type="AlphaFoldDB" id="A0A937D7L0"/>
<organism evidence="3 4">
    <name type="scientific">Aquimarina mytili</name>
    <dbReference type="NCBI Taxonomy" id="874423"/>
    <lineage>
        <taxon>Bacteria</taxon>
        <taxon>Pseudomonadati</taxon>
        <taxon>Bacteroidota</taxon>
        <taxon>Flavobacteriia</taxon>
        <taxon>Flavobacteriales</taxon>
        <taxon>Flavobacteriaceae</taxon>
        <taxon>Aquimarina</taxon>
    </lineage>
</organism>
<name>A0A937D7L0_9FLAO</name>
<comment type="caution">
    <text evidence="3">The sequence shown here is derived from an EMBL/GenBank/DDBJ whole genome shotgun (WGS) entry which is preliminary data.</text>
</comment>
<feature type="transmembrane region" description="Helical" evidence="2">
    <location>
        <begin position="316"/>
        <end position="334"/>
    </location>
</feature>
<feature type="transmembrane region" description="Helical" evidence="2">
    <location>
        <begin position="292"/>
        <end position="310"/>
    </location>
</feature>
<feature type="coiled-coil region" evidence="1">
    <location>
        <begin position="221"/>
        <end position="248"/>
    </location>
</feature>
<dbReference type="Proteomes" id="UP000651057">
    <property type="component" value="Unassembled WGS sequence"/>
</dbReference>
<evidence type="ECO:0000313" key="3">
    <source>
        <dbReference type="EMBL" id="MBL0685644.1"/>
    </source>
</evidence>
<evidence type="ECO:0000256" key="1">
    <source>
        <dbReference type="SAM" id="Coils"/>
    </source>
</evidence>